<reference evidence="2 3" key="1">
    <citation type="submission" date="2020-07" db="EMBL/GenBank/DDBJ databases">
        <title>Electron transfer.</title>
        <authorList>
            <person name="Huang L."/>
            <person name="Liu X."/>
            <person name="Zhou S."/>
        </authorList>
    </citation>
    <scope>NUCLEOTIDE SEQUENCE [LARGE SCALE GENOMIC DNA]</scope>
    <source>
        <strain evidence="2 3">Lx1</strain>
    </source>
</reference>
<dbReference type="AlphaFoldDB" id="A0A7D6VRF0"/>
<name>A0A7D6VRF0_9CLOT</name>
<sequence>MNSYILIRIRVDALIAIFALLIIPVLYYYIDSIAKEIILRVNGFKLIRKQKILGFKNVQSVYMKNDKFIRTKKVDNISSIKLFKWIKINEG</sequence>
<keyword evidence="1" id="KW-1133">Transmembrane helix</keyword>
<feature type="transmembrane region" description="Helical" evidence="1">
    <location>
        <begin position="12"/>
        <end position="30"/>
    </location>
</feature>
<accession>A0A7D6VRF0</accession>
<proteinExistence type="predicted"/>
<dbReference type="KEGG" id="cint:HZF06_11870"/>
<keyword evidence="1" id="KW-0472">Membrane</keyword>
<dbReference type="EMBL" id="CP059378">
    <property type="protein sequence ID" value="QLY77810.1"/>
    <property type="molecule type" value="Genomic_DNA"/>
</dbReference>
<protein>
    <submittedName>
        <fullName evidence="2">Uncharacterized protein</fullName>
    </submittedName>
</protein>
<dbReference type="RefSeq" id="WP_181600304.1">
    <property type="nucleotide sequence ID" value="NZ_CP059378.1"/>
</dbReference>
<keyword evidence="1" id="KW-0812">Transmembrane</keyword>
<evidence type="ECO:0000313" key="3">
    <source>
        <dbReference type="Proteomes" id="UP000512286"/>
    </source>
</evidence>
<gene>
    <name evidence="2" type="ORF">HZF06_11870</name>
</gene>
<dbReference type="Proteomes" id="UP000512286">
    <property type="component" value="Chromosome"/>
</dbReference>
<organism evidence="2 3">
    <name type="scientific">Clostridium intestinale</name>
    <dbReference type="NCBI Taxonomy" id="36845"/>
    <lineage>
        <taxon>Bacteria</taxon>
        <taxon>Bacillati</taxon>
        <taxon>Bacillota</taxon>
        <taxon>Clostridia</taxon>
        <taxon>Eubacteriales</taxon>
        <taxon>Clostridiaceae</taxon>
        <taxon>Clostridium</taxon>
    </lineage>
</organism>
<evidence type="ECO:0000313" key="2">
    <source>
        <dbReference type="EMBL" id="QLY77810.1"/>
    </source>
</evidence>
<evidence type="ECO:0000256" key="1">
    <source>
        <dbReference type="SAM" id="Phobius"/>
    </source>
</evidence>